<organism evidence="3 4">
    <name type="scientific">Bradyrhizobium sediminis</name>
    <dbReference type="NCBI Taxonomy" id="2840469"/>
    <lineage>
        <taxon>Bacteria</taxon>
        <taxon>Pseudomonadati</taxon>
        <taxon>Pseudomonadota</taxon>
        <taxon>Alphaproteobacteria</taxon>
        <taxon>Hyphomicrobiales</taxon>
        <taxon>Nitrobacteraceae</taxon>
        <taxon>Bradyrhizobium</taxon>
    </lineage>
</organism>
<dbReference type="GO" id="GO:0005856">
    <property type="term" value="C:cytoskeleton"/>
    <property type="evidence" value="ECO:0007669"/>
    <property type="project" value="TreeGrafter"/>
</dbReference>
<dbReference type="SMART" id="SM01007">
    <property type="entry name" value="Aldolase_II"/>
    <property type="match status" value="1"/>
</dbReference>
<dbReference type="Pfam" id="PF00596">
    <property type="entry name" value="Aldolase_II"/>
    <property type="match status" value="1"/>
</dbReference>
<feature type="domain" description="Class II aldolase/adducin N-terminal" evidence="2">
    <location>
        <begin position="25"/>
        <end position="207"/>
    </location>
</feature>
<dbReference type="Gene3D" id="3.40.225.10">
    <property type="entry name" value="Class II aldolase/adducin N-terminal domain"/>
    <property type="match status" value="1"/>
</dbReference>
<evidence type="ECO:0000256" key="1">
    <source>
        <dbReference type="ARBA" id="ARBA00037961"/>
    </source>
</evidence>
<dbReference type="PANTHER" id="PTHR10672:SF21">
    <property type="entry name" value="CLASS II ALDOLASE_ADDUCIN N-TERMINAL DOMAIN-CONTAINING PROTEIN"/>
    <property type="match status" value="1"/>
</dbReference>
<dbReference type="InterPro" id="IPR051017">
    <property type="entry name" value="Aldolase-II_Adducin_sf"/>
</dbReference>
<comment type="similarity">
    <text evidence="1">Belongs to the aldolase class II family.</text>
</comment>
<reference evidence="3" key="1">
    <citation type="submission" date="2021-06" db="EMBL/GenBank/DDBJ databases">
        <title>Bradyrhizobium sp. S2-20-1 Genome sequencing.</title>
        <authorList>
            <person name="Jin L."/>
        </authorList>
    </citation>
    <scope>NUCLEOTIDE SEQUENCE</scope>
    <source>
        <strain evidence="3">S2-20-1</strain>
    </source>
</reference>
<dbReference type="GO" id="GO:0051015">
    <property type="term" value="F:actin filament binding"/>
    <property type="evidence" value="ECO:0007669"/>
    <property type="project" value="TreeGrafter"/>
</dbReference>
<protein>
    <submittedName>
        <fullName evidence="3">Class II aldolase/adducin family protein</fullName>
    </submittedName>
</protein>
<dbReference type="PANTHER" id="PTHR10672">
    <property type="entry name" value="ADDUCIN"/>
    <property type="match status" value="1"/>
</dbReference>
<dbReference type="Proteomes" id="UP000680839">
    <property type="component" value="Chromosome"/>
</dbReference>
<sequence length="263" mass="29572">MLMQFRVSPKSLQDSVDAEQWRARVDLAAAHRLAYMHGFSEGIFNHLTFVVPGRSDRYYQIPFGMHWSEVTASSFMEVGVDDGEVKSGEGEVERSCYCIHAPIHKALPQAKAVFHTHMPYASALTRLEDPRIKEIGQTEVGLSGAIAYDDEYTGPALDPAEGARLARVIGDKTVLFMANHGISTVGATVADAYDKLYYVERVAQVQIYAMWTGQPLKRLPAHVVEKTRRDFMDDHLYKGPTPAQRHFDALKRILDRKEPDYAT</sequence>
<accession>A0A975NFZ0</accession>
<dbReference type="InterPro" id="IPR036409">
    <property type="entry name" value="Aldolase_II/adducin_N_sf"/>
</dbReference>
<evidence type="ECO:0000313" key="3">
    <source>
        <dbReference type="EMBL" id="QWG13836.1"/>
    </source>
</evidence>
<dbReference type="AlphaFoldDB" id="A0A975NFZ0"/>
<dbReference type="InterPro" id="IPR001303">
    <property type="entry name" value="Aldolase_II/adducin_N"/>
</dbReference>
<gene>
    <name evidence="3" type="ORF">KMZ29_03740</name>
</gene>
<evidence type="ECO:0000313" key="4">
    <source>
        <dbReference type="Proteomes" id="UP000680839"/>
    </source>
</evidence>
<dbReference type="SUPFAM" id="SSF53639">
    <property type="entry name" value="AraD/HMP-PK domain-like"/>
    <property type="match status" value="1"/>
</dbReference>
<dbReference type="EMBL" id="CP076134">
    <property type="protein sequence ID" value="QWG13836.1"/>
    <property type="molecule type" value="Genomic_DNA"/>
</dbReference>
<evidence type="ECO:0000259" key="2">
    <source>
        <dbReference type="SMART" id="SM01007"/>
    </source>
</evidence>
<proteinExistence type="inferred from homology"/>
<name>A0A975NFZ0_9BRAD</name>